<dbReference type="EnsemblPlants" id="KQL00738">
    <property type="protein sequence ID" value="KQL00738"/>
    <property type="gene ID" value="SETIT_016050mg"/>
</dbReference>
<proteinExistence type="predicted"/>
<name>K3YP58_SETIT</name>
<dbReference type="InParanoid" id="K3YP58"/>
<dbReference type="Proteomes" id="UP000004995">
    <property type="component" value="Unassembled WGS sequence"/>
</dbReference>
<dbReference type="HOGENOM" id="CLU_3400111_0_0_1"/>
<keyword evidence="2" id="KW-1185">Reference proteome</keyword>
<accession>K3YP58</accession>
<reference evidence="2" key="1">
    <citation type="journal article" date="2012" name="Nat. Biotechnol.">
        <title>Reference genome sequence of the model plant Setaria.</title>
        <authorList>
            <person name="Bennetzen J.L."/>
            <person name="Schmutz J."/>
            <person name="Wang H."/>
            <person name="Percifield R."/>
            <person name="Hawkins J."/>
            <person name="Pontaroli A.C."/>
            <person name="Estep M."/>
            <person name="Feng L."/>
            <person name="Vaughn J.N."/>
            <person name="Grimwood J."/>
            <person name="Jenkins J."/>
            <person name="Barry K."/>
            <person name="Lindquist E."/>
            <person name="Hellsten U."/>
            <person name="Deshpande S."/>
            <person name="Wang X."/>
            <person name="Wu X."/>
            <person name="Mitros T."/>
            <person name="Triplett J."/>
            <person name="Yang X."/>
            <person name="Ye C.Y."/>
            <person name="Mauro-Herrera M."/>
            <person name="Wang L."/>
            <person name="Li P."/>
            <person name="Sharma M."/>
            <person name="Sharma R."/>
            <person name="Ronald P.C."/>
            <person name="Panaud O."/>
            <person name="Kellogg E.A."/>
            <person name="Brutnell T.P."/>
            <person name="Doust A.N."/>
            <person name="Tuskan G.A."/>
            <person name="Rokhsar D."/>
            <person name="Devos K.M."/>
        </authorList>
    </citation>
    <scope>NUCLEOTIDE SEQUENCE [LARGE SCALE GENOMIC DNA]</scope>
    <source>
        <strain evidence="2">cv. Yugu1</strain>
    </source>
</reference>
<dbReference type="Gramene" id="KQL00738">
    <property type="protein sequence ID" value="KQL00738"/>
    <property type="gene ID" value="SETIT_016050mg"/>
</dbReference>
<evidence type="ECO:0000313" key="1">
    <source>
        <dbReference type="EnsemblPlants" id="KQL00738"/>
    </source>
</evidence>
<sequence>MFYTPSMHGQSRCYPTTCWELKFWRAHTLKT</sequence>
<protein>
    <submittedName>
        <fullName evidence="1">Uncharacterized protein</fullName>
    </submittedName>
</protein>
<dbReference type="EMBL" id="AGNK02003556">
    <property type="status" value="NOT_ANNOTATED_CDS"/>
    <property type="molecule type" value="Genomic_DNA"/>
</dbReference>
<organism evidence="1 2">
    <name type="scientific">Setaria italica</name>
    <name type="common">Foxtail millet</name>
    <name type="synonym">Panicum italicum</name>
    <dbReference type="NCBI Taxonomy" id="4555"/>
    <lineage>
        <taxon>Eukaryota</taxon>
        <taxon>Viridiplantae</taxon>
        <taxon>Streptophyta</taxon>
        <taxon>Embryophyta</taxon>
        <taxon>Tracheophyta</taxon>
        <taxon>Spermatophyta</taxon>
        <taxon>Magnoliopsida</taxon>
        <taxon>Liliopsida</taxon>
        <taxon>Poales</taxon>
        <taxon>Poaceae</taxon>
        <taxon>PACMAD clade</taxon>
        <taxon>Panicoideae</taxon>
        <taxon>Panicodae</taxon>
        <taxon>Paniceae</taxon>
        <taxon>Cenchrinae</taxon>
        <taxon>Setaria</taxon>
    </lineage>
</organism>
<evidence type="ECO:0000313" key="2">
    <source>
        <dbReference type="Proteomes" id="UP000004995"/>
    </source>
</evidence>
<reference evidence="1" key="2">
    <citation type="submission" date="2018-08" db="UniProtKB">
        <authorList>
            <consortium name="EnsemblPlants"/>
        </authorList>
    </citation>
    <scope>IDENTIFICATION</scope>
    <source>
        <strain evidence="1">Yugu1</strain>
    </source>
</reference>
<dbReference type="AlphaFoldDB" id="K3YP58"/>